<sequence length="385" mass="40509">MVANDWDAVIASLPESVLYLSGALIHTQQLMRRRQCAVVAVREGTATLVVAEVELPLARRMAGDMPIRTYNELTESACSVAAAILREGSRVPATLAIERSYLPALDHDVLTAALPTTRVIGGDAELMALRRAKSPTELAELCAGAQTIDRAIDEAIRAAHPGMREDALSELVRANIQRIGGAGVSLASGMVAAGENLLVPHHHAGSRPLEEGDVVKVAGRATFHGYYAQLARMAVVGAAAPEFADRYARSREAHRYLLGALRPGVPAAQVYEEVISKREGLQLAARLAHVGHSMGLEYMESPKLAPGSDELLEAGMVMQATTVTNDAVAGLIQIVDMVAIEAGGVRILSDVVDTTTPLVIGAASGPAASMPADAAPPKKMEKSNG</sequence>
<dbReference type="SUPFAM" id="SSF55920">
    <property type="entry name" value="Creatinase/aminopeptidase"/>
    <property type="match status" value="1"/>
</dbReference>
<accession>A0AAC9FHG6</accession>
<evidence type="ECO:0000259" key="3">
    <source>
        <dbReference type="Pfam" id="PF01321"/>
    </source>
</evidence>
<dbReference type="InterPro" id="IPR029149">
    <property type="entry name" value="Creatin/AminoP/Spt16_N"/>
</dbReference>
<evidence type="ECO:0000313" key="5">
    <source>
        <dbReference type="Proteomes" id="UP000076088"/>
    </source>
</evidence>
<evidence type="ECO:0000256" key="1">
    <source>
        <dbReference type="SAM" id="MobiDB-lite"/>
    </source>
</evidence>
<feature type="domain" description="Creatinase N-terminal" evidence="3">
    <location>
        <begin position="1"/>
        <end position="130"/>
    </location>
</feature>
<dbReference type="Proteomes" id="UP000076088">
    <property type="component" value="Plasmid unnamed1"/>
</dbReference>
<feature type="region of interest" description="Disordered" evidence="1">
    <location>
        <begin position="363"/>
        <end position="385"/>
    </location>
</feature>
<feature type="compositionally biased region" description="Low complexity" evidence="1">
    <location>
        <begin position="363"/>
        <end position="375"/>
    </location>
</feature>
<dbReference type="EMBL" id="CP013345">
    <property type="protein sequence ID" value="AMU92588.1"/>
    <property type="molecule type" value="Genomic_DNA"/>
</dbReference>
<dbReference type="PANTHER" id="PTHR46112">
    <property type="entry name" value="AMINOPEPTIDASE"/>
    <property type="match status" value="1"/>
</dbReference>
<reference evidence="4 5" key="2">
    <citation type="journal article" date="2016" name="Genome Announc.">
        <title>Complete Genome Sequence of Sphingopyxis macrogoltabida Strain 203N (NBRC 111659), a Polyethylene Glycol Degrader.</title>
        <authorList>
            <person name="Ohtsubo Y."/>
            <person name="Nonoyama S."/>
            <person name="Nagata Y."/>
            <person name="Numata M."/>
            <person name="Tsuchikane K."/>
            <person name="Hosoyama A."/>
            <person name="Yamazoe A."/>
            <person name="Tsuda M."/>
            <person name="Fujita N."/>
            <person name="Kawai F."/>
        </authorList>
    </citation>
    <scope>NUCLEOTIDE SEQUENCE [LARGE SCALE GENOMIC DNA]</scope>
    <source>
        <strain evidence="4 5">203N</strain>
    </source>
</reference>
<keyword evidence="5" id="KW-1185">Reference proteome</keyword>
<gene>
    <name evidence="4" type="ORF">ATM17_30475</name>
</gene>
<dbReference type="InterPro" id="IPR050659">
    <property type="entry name" value="Peptidase_M24B"/>
</dbReference>
<dbReference type="SUPFAM" id="SSF53092">
    <property type="entry name" value="Creatinase/prolidase N-terminal domain"/>
    <property type="match status" value="1"/>
</dbReference>
<dbReference type="AlphaFoldDB" id="A0AAC9FHG6"/>
<evidence type="ECO:0000313" key="4">
    <source>
        <dbReference type="EMBL" id="AMU92588.1"/>
    </source>
</evidence>
<dbReference type="Pfam" id="PF01321">
    <property type="entry name" value="Creatinase_N"/>
    <property type="match status" value="1"/>
</dbReference>
<feature type="compositionally biased region" description="Basic and acidic residues" evidence="1">
    <location>
        <begin position="376"/>
        <end position="385"/>
    </location>
</feature>
<feature type="domain" description="Peptidase M24" evidence="2">
    <location>
        <begin position="145"/>
        <end position="341"/>
    </location>
</feature>
<geneLocation type="plasmid" evidence="4 5">
    <name>unnamed1</name>
</geneLocation>
<evidence type="ECO:0008006" key="6">
    <source>
        <dbReference type="Google" id="ProtNLM"/>
    </source>
</evidence>
<reference evidence="5" key="1">
    <citation type="submission" date="2015-11" db="EMBL/GenBank/DDBJ databases">
        <title>Complete genome sequence of a polyethylene-glycol degrader Sphingopyxis macrogoltabida 203N (NBRC 111659).</title>
        <authorList>
            <person name="Yoshiyuki O."/>
            <person name="Shouta N."/>
            <person name="Nagata Y."/>
            <person name="Numata M."/>
            <person name="Tsuchikane K."/>
            <person name="Hosoyama A."/>
            <person name="Yamazoe A."/>
            <person name="Tsuda M."/>
            <person name="Fujita N."/>
            <person name="Kawai F."/>
        </authorList>
    </citation>
    <scope>NUCLEOTIDE SEQUENCE [LARGE SCALE GENOMIC DNA]</scope>
    <source>
        <strain evidence="5">203N</strain>
        <plasmid evidence="5">unnamed1</plasmid>
    </source>
</reference>
<dbReference type="Gene3D" id="3.90.230.10">
    <property type="entry name" value="Creatinase/methionine aminopeptidase superfamily"/>
    <property type="match status" value="1"/>
</dbReference>
<name>A0AAC9FHG6_SPHMC</name>
<dbReference type="Pfam" id="PF00557">
    <property type="entry name" value="Peptidase_M24"/>
    <property type="match status" value="1"/>
</dbReference>
<dbReference type="InterPro" id="IPR000587">
    <property type="entry name" value="Creatinase_N"/>
</dbReference>
<dbReference type="PANTHER" id="PTHR46112:SF2">
    <property type="entry name" value="XAA-PRO AMINOPEPTIDASE P-RELATED"/>
    <property type="match status" value="1"/>
</dbReference>
<organism evidence="4 5">
    <name type="scientific">Sphingopyxis macrogoltabida</name>
    <name type="common">Sphingomonas macrogoltabidus</name>
    <dbReference type="NCBI Taxonomy" id="33050"/>
    <lineage>
        <taxon>Bacteria</taxon>
        <taxon>Pseudomonadati</taxon>
        <taxon>Pseudomonadota</taxon>
        <taxon>Alphaproteobacteria</taxon>
        <taxon>Sphingomonadales</taxon>
        <taxon>Sphingomonadaceae</taxon>
        <taxon>Sphingopyxis</taxon>
    </lineage>
</organism>
<dbReference type="InterPro" id="IPR000994">
    <property type="entry name" value="Pept_M24"/>
</dbReference>
<evidence type="ECO:0000259" key="2">
    <source>
        <dbReference type="Pfam" id="PF00557"/>
    </source>
</evidence>
<keyword evidence="4" id="KW-0614">Plasmid</keyword>
<dbReference type="InterPro" id="IPR036005">
    <property type="entry name" value="Creatinase/aminopeptidase-like"/>
</dbReference>
<proteinExistence type="predicted"/>
<dbReference type="CDD" id="cd01066">
    <property type="entry name" value="APP_MetAP"/>
    <property type="match status" value="1"/>
</dbReference>
<protein>
    <recommendedName>
        <fullName evidence="6">Peptidase M24 domain-containing protein</fullName>
    </recommendedName>
</protein>
<dbReference type="Gene3D" id="3.40.350.10">
    <property type="entry name" value="Creatinase/prolidase N-terminal domain"/>
    <property type="match status" value="1"/>
</dbReference>